<dbReference type="EMBL" id="JAIQBY010000017">
    <property type="protein sequence ID" value="MBZ4195474.1"/>
    <property type="molecule type" value="Genomic_DNA"/>
</dbReference>
<organism evidence="1 2">
    <name type="scientific">Mycoplasma tauri</name>
    <dbReference type="NCBI Taxonomy" id="547987"/>
    <lineage>
        <taxon>Bacteria</taxon>
        <taxon>Bacillati</taxon>
        <taxon>Mycoplasmatota</taxon>
        <taxon>Mollicutes</taxon>
        <taxon>Mycoplasmataceae</taxon>
        <taxon>Mycoplasma</taxon>
    </lineage>
</organism>
<comment type="caution">
    <text evidence="1">The sequence shown here is derived from an EMBL/GenBank/DDBJ whole genome shotgun (WGS) entry which is preliminary data.</text>
</comment>
<dbReference type="AlphaFoldDB" id="A0A953NG85"/>
<protein>
    <submittedName>
        <fullName evidence="1">Uncharacterized protein</fullName>
    </submittedName>
</protein>
<accession>A0A953NG85</accession>
<dbReference type="RefSeq" id="WP_223644678.1">
    <property type="nucleotide sequence ID" value="NZ_JAIQBX010000003.1"/>
</dbReference>
<keyword evidence="2" id="KW-1185">Reference proteome</keyword>
<dbReference type="Proteomes" id="UP000772186">
    <property type="component" value="Unassembled WGS sequence"/>
</dbReference>
<name>A0A953NG85_9MOLU</name>
<evidence type="ECO:0000313" key="2">
    <source>
        <dbReference type="Proteomes" id="UP000772186"/>
    </source>
</evidence>
<evidence type="ECO:0000313" key="1">
    <source>
        <dbReference type="EMBL" id="MBZ4195474.1"/>
    </source>
</evidence>
<reference evidence="1 2" key="1">
    <citation type="submission" date="2021-09" db="EMBL/GenBank/DDBJ databases">
        <title>WGS of Mycoplasma sp. Zaradi2 strains.</title>
        <authorList>
            <person name="Spergser J."/>
        </authorList>
    </citation>
    <scope>NUCLEOTIDE SEQUENCE [LARGE SCALE GENOMIC DNA]</scope>
    <source>
        <strain evidence="1 2">1331</strain>
    </source>
</reference>
<sequence length="46" mass="5621">MEIKEKNQISELFANKYKIIGLPFFNQQHDKIKEFKSYINEFIKNI</sequence>
<proteinExistence type="predicted"/>
<gene>
    <name evidence="1" type="ORF">LAD73_01920</name>
</gene>